<dbReference type="EMBL" id="HBUF01136529">
    <property type="protein sequence ID" value="CAG6645344.1"/>
    <property type="molecule type" value="Transcribed_RNA"/>
</dbReference>
<organism evidence="1">
    <name type="scientific">Cacopsylla melanoneura</name>
    <dbReference type="NCBI Taxonomy" id="428564"/>
    <lineage>
        <taxon>Eukaryota</taxon>
        <taxon>Metazoa</taxon>
        <taxon>Ecdysozoa</taxon>
        <taxon>Arthropoda</taxon>
        <taxon>Hexapoda</taxon>
        <taxon>Insecta</taxon>
        <taxon>Pterygota</taxon>
        <taxon>Neoptera</taxon>
        <taxon>Paraneoptera</taxon>
        <taxon>Hemiptera</taxon>
        <taxon>Sternorrhyncha</taxon>
        <taxon>Psylloidea</taxon>
        <taxon>Psyllidae</taxon>
        <taxon>Psyllinae</taxon>
        <taxon>Cacopsylla</taxon>
    </lineage>
</organism>
<evidence type="ECO:0000313" key="1">
    <source>
        <dbReference type="EMBL" id="CAG6766065.1"/>
    </source>
</evidence>
<name>A0A8D9EVY5_9HEMI</name>
<dbReference type="EMBL" id="HBUF01569978">
    <property type="protein sequence ID" value="CAG6766065.1"/>
    <property type="molecule type" value="Transcribed_RNA"/>
</dbReference>
<accession>A0A8D9EVY5</accession>
<sequence>MSIFTPGQLIAYSDSNVLYFSRSRYFSCLLEYSSRVVIRLQAKQGLSTGRTIPPRSPNQDWASQTFQIHSRRCVQRRVPTAVHCVLRSPQSTVWRLGTFRTALGVEPPPYDYFY</sequence>
<dbReference type="EMBL" id="HBUF01237789">
    <property type="protein sequence ID" value="CAG6675811.1"/>
    <property type="molecule type" value="Transcribed_RNA"/>
</dbReference>
<reference evidence="1" key="1">
    <citation type="submission" date="2021-05" db="EMBL/GenBank/DDBJ databases">
        <authorList>
            <person name="Alioto T."/>
            <person name="Alioto T."/>
            <person name="Gomez Garrido J."/>
        </authorList>
    </citation>
    <scope>NUCLEOTIDE SEQUENCE</scope>
</reference>
<proteinExistence type="predicted"/>
<dbReference type="AlphaFoldDB" id="A0A8D9EVY5"/>
<protein>
    <submittedName>
        <fullName evidence="1">Uncharacterized protein</fullName>
    </submittedName>
</protein>